<evidence type="ECO:0000256" key="1">
    <source>
        <dbReference type="ARBA" id="ARBA00001938"/>
    </source>
</evidence>
<name>A0ABT5KPM2_9BURK</name>
<dbReference type="PROSITE" id="PS00189">
    <property type="entry name" value="LIPOYL"/>
    <property type="match status" value="1"/>
</dbReference>
<evidence type="ECO:0000256" key="2">
    <source>
        <dbReference type="ARBA" id="ARBA00022823"/>
    </source>
</evidence>
<keyword evidence="4" id="KW-1185">Reference proteome</keyword>
<dbReference type="InterPro" id="IPR011053">
    <property type="entry name" value="Single_hybrid_motif"/>
</dbReference>
<dbReference type="InterPro" id="IPR003016">
    <property type="entry name" value="2-oxoA_DH_lipoyl-BS"/>
</dbReference>
<proteinExistence type="predicted"/>
<evidence type="ECO:0000313" key="3">
    <source>
        <dbReference type="EMBL" id="MDC8783727.1"/>
    </source>
</evidence>
<accession>A0ABT5KPM2</accession>
<keyword evidence="2" id="KW-0450">Lipoyl</keyword>
<dbReference type="Pfam" id="PF01597">
    <property type="entry name" value="GCV_H"/>
    <property type="match status" value="1"/>
</dbReference>
<dbReference type="PANTHER" id="PTHR11715:SF3">
    <property type="entry name" value="GLYCINE CLEAVAGE SYSTEM H PROTEIN-RELATED"/>
    <property type="match status" value="1"/>
</dbReference>
<dbReference type="RefSeq" id="WP_273594844.1">
    <property type="nucleotide sequence ID" value="NZ_JAQQXS010000001.1"/>
</dbReference>
<organism evidence="3 4">
    <name type="scientific">Roseateles koreensis</name>
    <dbReference type="NCBI Taxonomy" id="2987526"/>
    <lineage>
        <taxon>Bacteria</taxon>
        <taxon>Pseudomonadati</taxon>
        <taxon>Pseudomonadota</taxon>
        <taxon>Betaproteobacteria</taxon>
        <taxon>Burkholderiales</taxon>
        <taxon>Sphaerotilaceae</taxon>
        <taxon>Roseateles</taxon>
    </lineage>
</organism>
<dbReference type="SUPFAM" id="SSF51230">
    <property type="entry name" value="Single hybrid motif"/>
    <property type="match status" value="1"/>
</dbReference>
<sequence length="143" mass="15664">MLIHGVLIPDELHYLVEHQTWARWLPDGAVRVGITALGLKASGEIYMCRPQPVGSVLAQGRSMAVVELSKSIVSVKTPLSGRVQRVNEALAETPELVWRDPYGDGWLLELAPTRLGEELAVLVTGAAAQAPMEHYAWLNQQDS</sequence>
<dbReference type="CDD" id="cd06848">
    <property type="entry name" value="GCS_H"/>
    <property type="match status" value="1"/>
</dbReference>
<dbReference type="InterPro" id="IPR033753">
    <property type="entry name" value="GCV_H/Fam206"/>
</dbReference>
<dbReference type="EMBL" id="JAQQXS010000001">
    <property type="protein sequence ID" value="MDC8783727.1"/>
    <property type="molecule type" value="Genomic_DNA"/>
</dbReference>
<dbReference type="Gene3D" id="2.40.50.100">
    <property type="match status" value="1"/>
</dbReference>
<dbReference type="PANTHER" id="PTHR11715">
    <property type="entry name" value="GLYCINE CLEAVAGE SYSTEM H PROTEIN"/>
    <property type="match status" value="1"/>
</dbReference>
<comment type="caution">
    <text evidence="3">The sequence shown here is derived from an EMBL/GenBank/DDBJ whole genome shotgun (WGS) entry which is preliminary data.</text>
</comment>
<reference evidence="3 4" key="1">
    <citation type="submission" date="2022-10" db="EMBL/GenBank/DDBJ databases">
        <title>paucibacter sp. hw8 Genome sequencing.</title>
        <authorList>
            <person name="Park S."/>
        </authorList>
    </citation>
    <scope>NUCLEOTIDE SEQUENCE [LARGE SCALE GENOMIC DNA]</scope>
    <source>
        <strain evidence="4">hw8</strain>
    </source>
</reference>
<dbReference type="Proteomes" id="UP001219862">
    <property type="component" value="Unassembled WGS sequence"/>
</dbReference>
<gene>
    <name evidence="3" type="ORF">PRZ01_00795</name>
</gene>
<evidence type="ECO:0000313" key="4">
    <source>
        <dbReference type="Proteomes" id="UP001219862"/>
    </source>
</evidence>
<dbReference type="InterPro" id="IPR002930">
    <property type="entry name" value="GCV_H"/>
</dbReference>
<protein>
    <submittedName>
        <fullName evidence="3">Glycine cleavage system protein H</fullName>
    </submittedName>
</protein>
<comment type="cofactor">
    <cofactor evidence="1">
        <name>(R)-lipoate</name>
        <dbReference type="ChEBI" id="CHEBI:83088"/>
    </cofactor>
</comment>